<evidence type="ECO:0000313" key="1">
    <source>
        <dbReference type="EMBL" id="KAA6343623.1"/>
    </source>
</evidence>
<name>A0A5J4SE99_9ZZZZ</name>
<sequence length="92" mass="10981">MLISIIVAKRLLQLSELELVALNLAAEYIPYNSDLQIFREIKGTYLNAKIERSVYNKRRRKLFDYTEKIRQRLSEKFSHLRNCLKITSSLYK</sequence>
<comment type="caution">
    <text evidence="1">The sequence shown here is derived from an EMBL/GenBank/DDBJ whole genome shotgun (WGS) entry which is preliminary data.</text>
</comment>
<protein>
    <submittedName>
        <fullName evidence="1">Uncharacterized protein</fullName>
    </submittedName>
</protein>
<dbReference type="AlphaFoldDB" id="A0A5J4SE99"/>
<reference evidence="1" key="1">
    <citation type="submission" date="2019-03" db="EMBL/GenBank/DDBJ databases">
        <title>Single cell metagenomics reveals metabolic interactions within the superorganism composed of flagellate Streblomastix strix and complex community of Bacteroidetes bacteria on its surface.</title>
        <authorList>
            <person name="Treitli S.C."/>
            <person name="Kolisko M."/>
            <person name="Husnik F."/>
            <person name="Keeling P."/>
            <person name="Hampl V."/>
        </authorList>
    </citation>
    <scope>NUCLEOTIDE SEQUENCE</scope>
    <source>
        <strain evidence="1">STM</strain>
    </source>
</reference>
<dbReference type="EMBL" id="SNRY01000260">
    <property type="protein sequence ID" value="KAA6343623.1"/>
    <property type="molecule type" value="Genomic_DNA"/>
</dbReference>
<accession>A0A5J4SE99</accession>
<proteinExistence type="predicted"/>
<organism evidence="1">
    <name type="scientific">termite gut metagenome</name>
    <dbReference type="NCBI Taxonomy" id="433724"/>
    <lineage>
        <taxon>unclassified sequences</taxon>
        <taxon>metagenomes</taxon>
        <taxon>organismal metagenomes</taxon>
    </lineage>
</organism>
<gene>
    <name evidence="1" type="ORF">EZS27_008690</name>
</gene>